<dbReference type="GO" id="GO:0004016">
    <property type="term" value="F:adenylate cyclase activity"/>
    <property type="evidence" value="ECO:0007669"/>
    <property type="project" value="TreeGrafter"/>
</dbReference>
<evidence type="ECO:0000256" key="2">
    <source>
        <dbReference type="ARBA" id="ARBA00022692"/>
    </source>
</evidence>
<protein>
    <recommendedName>
        <fullName evidence="7">Guanylate cyclase domain-containing protein</fullName>
    </recommendedName>
</protein>
<evidence type="ECO:0000313" key="8">
    <source>
        <dbReference type="Ensembl" id="ENSEEEP00000040427.2"/>
    </source>
</evidence>
<dbReference type="Ensembl" id="ENSEEET00000040891.2">
    <property type="protein sequence ID" value="ENSEEEP00000040427.2"/>
    <property type="gene ID" value="ENSEEEG00000019150.2"/>
</dbReference>
<sequence>MPRYCLFGDTVNTASRMESSSLPLRIHISQSTADILLKIGSFEMEERGDIELKGKGVQKTFWLYNRVGLKFLPIKPYCLYLGCRIPQTIRTSFPCLMKQM</sequence>
<dbReference type="PANTHER" id="PTHR11920">
    <property type="entry name" value="GUANYLYL CYCLASE"/>
    <property type="match status" value="1"/>
</dbReference>
<evidence type="ECO:0000256" key="6">
    <source>
        <dbReference type="ARBA" id="ARBA00023239"/>
    </source>
</evidence>
<evidence type="ECO:0000259" key="7">
    <source>
        <dbReference type="PROSITE" id="PS50125"/>
    </source>
</evidence>
<dbReference type="GO" id="GO:0035556">
    <property type="term" value="P:intracellular signal transduction"/>
    <property type="evidence" value="ECO:0007669"/>
    <property type="project" value="InterPro"/>
</dbReference>
<reference evidence="9" key="1">
    <citation type="journal article" date="2014" name="Science">
        <title>Nonhuman genetics. Genomic basis for the convergent evolution of electric organs.</title>
        <authorList>
            <person name="Gallant J.R."/>
            <person name="Traeger L.L."/>
            <person name="Volkening J.D."/>
            <person name="Moffett H."/>
            <person name="Chen P.H."/>
            <person name="Novina C.D."/>
            <person name="Phillips G.N.Jr."/>
            <person name="Anand R."/>
            <person name="Wells G.B."/>
            <person name="Pinch M."/>
            <person name="Guth R."/>
            <person name="Unguez G.A."/>
            <person name="Albert J.S."/>
            <person name="Zakon H.H."/>
            <person name="Samanta M.P."/>
            <person name="Sussman M.R."/>
        </authorList>
    </citation>
    <scope>NUCLEOTIDE SEQUENCE [LARGE SCALE GENOMIC DNA]</scope>
</reference>
<accession>A0A4W4GS59</accession>
<proteinExistence type="predicted"/>
<dbReference type="InterPro" id="IPR029787">
    <property type="entry name" value="Nucleotide_cyclase"/>
</dbReference>
<reference evidence="8" key="4">
    <citation type="submission" date="2025-08" db="UniProtKB">
        <authorList>
            <consortium name="Ensembl"/>
        </authorList>
    </citation>
    <scope>IDENTIFICATION</scope>
</reference>
<reference evidence="8" key="5">
    <citation type="submission" date="2025-09" db="UniProtKB">
        <authorList>
            <consortium name="Ensembl"/>
        </authorList>
    </citation>
    <scope>IDENTIFICATION</scope>
</reference>
<dbReference type="InterPro" id="IPR050401">
    <property type="entry name" value="Cyclic_nucleotide_synthase"/>
</dbReference>
<comment type="subcellular location">
    <subcellularLocation>
        <location evidence="1">Membrane</location>
    </subcellularLocation>
</comment>
<keyword evidence="3" id="KW-0547">Nucleotide-binding</keyword>
<dbReference type="InterPro" id="IPR001054">
    <property type="entry name" value="A/G_cyclase"/>
</dbReference>
<evidence type="ECO:0000313" key="9">
    <source>
        <dbReference type="Proteomes" id="UP000314983"/>
    </source>
</evidence>
<dbReference type="GO" id="GO:0000166">
    <property type="term" value="F:nucleotide binding"/>
    <property type="evidence" value="ECO:0007669"/>
    <property type="project" value="UniProtKB-KW"/>
</dbReference>
<reference evidence="8" key="3">
    <citation type="submission" date="2020-05" db="EMBL/GenBank/DDBJ databases">
        <title>Electrophorus electricus (electric eel) genome, fEleEle1, primary haplotype.</title>
        <authorList>
            <person name="Myers G."/>
            <person name="Meyer A."/>
            <person name="Fedrigo O."/>
            <person name="Formenti G."/>
            <person name="Rhie A."/>
            <person name="Tracey A."/>
            <person name="Sims Y."/>
            <person name="Jarvis E.D."/>
        </authorList>
    </citation>
    <scope>NUCLEOTIDE SEQUENCE [LARGE SCALE GENOMIC DNA]</scope>
</reference>
<dbReference type="GO" id="GO:0007168">
    <property type="term" value="P:receptor guanylyl cyclase signaling pathway"/>
    <property type="evidence" value="ECO:0007669"/>
    <property type="project" value="TreeGrafter"/>
</dbReference>
<dbReference type="PANTHER" id="PTHR11920:SF500">
    <property type="entry name" value="GUANYLATE CYCLASE 2G"/>
    <property type="match status" value="1"/>
</dbReference>
<reference evidence="9" key="2">
    <citation type="journal article" date="2017" name="Sci. Adv.">
        <title>A tail of two voltages: Proteomic comparison of the three electric organs of the electric eel.</title>
        <authorList>
            <person name="Traeger L.L."/>
            <person name="Sabat G."/>
            <person name="Barrett-Wilt G.A."/>
            <person name="Wells G.B."/>
            <person name="Sussman M.R."/>
        </authorList>
    </citation>
    <scope>NUCLEOTIDE SEQUENCE [LARGE SCALE GENOMIC DNA]</scope>
</reference>
<dbReference type="Pfam" id="PF00211">
    <property type="entry name" value="Guanylate_cyc"/>
    <property type="match status" value="1"/>
</dbReference>
<evidence type="ECO:0000256" key="1">
    <source>
        <dbReference type="ARBA" id="ARBA00004370"/>
    </source>
</evidence>
<dbReference type="GeneTree" id="ENSGT00940000163069"/>
<dbReference type="CDD" id="cd07302">
    <property type="entry name" value="CHD"/>
    <property type="match status" value="1"/>
</dbReference>
<dbReference type="AlphaFoldDB" id="A0A4W4GS59"/>
<evidence type="ECO:0000256" key="3">
    <source>
        <dbReference type="ARBA" id="ARBA00022741"/>
    </source>
</evidence>
<keyword evidence="2" id="KW-0812">Transmembrane</keyword>
<dbReference type="SUPFAM" id="SSF55073">
    <property type="entry name" value="Nucleotide cyclase"/>
    <property type="match status" value="1"/>
</dbReference>
<keyword evidence="6" id="KW-0456">Lyase</keyword>
<organism evidence="8 9">
    <name type="scientific">Electrophorus electricus</name>
    <name type="common">Electric eel</name>
    <name type="synonym">Gymnotus electricus</name>
    <dbReference type="NCBI Taxonomy" id="8005"/>
    <lineage>
        <taxon>Eukaryota</taxon>
        <taxon>Metazoa</taxon>
        <taxon>Chordata</taxon>
        <taxon>Craniata</taxon>
        <taxon>Vertebrata</taxon>
        <taxon>Euteleostomi</taxon>
        <taxon>Actinopterygii</taxon>
        <taxon>Neopterygii</taxon>
        <taxon>Teleostei</taxon>
        <taxon>Ostariophysi</taxon>
        <taxon>Gymnotiformes</taxon>
        <taxon>Gymnotoidei</taxon>
        <taxon>Gymnotidae</taxon>
        <taxon>Electrophorus</taxon>
    </lineage>
</organism>
<dbReference type="GO" id="GO:0005886">
    <property type="term" value="C:plasma membrane"/>
    <property type="evidence" value="ECO:0007669"/>
    <property type="project" value="TreeGrafter"/>
</dbReference>
<dbReference type="GO" id="GO:0004383">
    <property type="term" value="F:guanylate cyclase activity"/>
    <property type="evidence" value="ECO:0007669"/>
    <property type="project" value="TreeGrafter"/>
</dbReference>
<keyword evidence="5" id="KW-0472">Membrane</keyword>
<feature type="domain" description="Guanylate cyclase" evidence="7">
    <location>
        <begin position="1"/>
        <end position="18"/>
    </location>
</feature>
<dbReference type="Gene3D" id="3.30.70.1230">
    <property type="entry name" value="Nucleotide cyclase"/>
    <property type="match status" value="1"/>
</dbReference>
<name>A0A4W4GS59_ELEEL</name>
<evidence type="ECO:0000256" key="4">
    <source>
        <dbReference type="ARBA" id="ARBA00022989"/>
    </source>
</evidence>
<evidence type="ECO:0000256" key="5">
    <source>
        <dbReference type="ARBA" id="ARBA00023136"/>
    </source>
</evidence>
<dbReference type="GO" id="GO:0001653">
    <property type="term" value="F:peptide receptor activity"/>
    <property type="evidence" value="ECO:0007669"/>
    <property type="project" value="TreeGrafter"/>
</dbReference>
<keyword evidence="9" id="KW-1185">Reference proteome</keyword>
<keyword evidence="4" id="KW-1133">Transmembrane helix</keyword>
<dbReference type="Proteomes" id="UP000314983">
    <property type="component" value="Chromosome 14"/>
</dbReference>
<dbReference type="PROSITE" id="PS50125">
    <property type="entry name" value="GUANYLATE_CYCLASE_2"/>
    <property type="match status" value="1"/>
</dbReference>